<sequence>MRTIWLGGYWGHHAPRGGCAGSGGLFLCGWQWMWGDERRTGVRLPGALDDLRCRLTATGRPVPM</sequence>
<reference evidence="1 2" key="1">
    <citation type="submission" date="2018-08" db="EMBL/GenBank/DDBJ databases">
        <title>Recombination of ecologically and evolutionarily significant loci maintains genetic cohesion in the Pseudomonas syringae species complex.</title>
        <authorList>
            <person name="Dillon M."/>
            <person name="Thakur S."/>
            <person name="Almeida R.N.D."/>
            <person name="Weir B.S."/>
            <person name="Guttman D.S."/>
        </authorList>
    </citation>
    <scope>NUCLEOTIDE SEQUENCE [LARGE SCALE GENOMIC DNA]</scope>
    <source>
        <strain evidence="1 2">ICMP 9829</strain>
    </source>
</reference>
<comment type="caution">
    <text evidence="1">The sequence shown here is derived from an EMBL/GenBank/DDBJ whole genome shotgun (WGS) entry which is preliminary data.</text>
</comment>
<evidence type="ECO:0000313" key="1">
    <source>
        <dbReference type="EMBL" id="RMU09749.1"/>
    </source>
</evidence>
<evidence type="ECO:0000313" key="2">
    <source>
        <dbReference type="Proteomes" id="UP000274212"/>
    </source>
</evidence>
<accession>A0A3M5RL73</accession>
<gene>
    <name evidence="1" type="ORF">ALP36_103117</name>
</gene>
<name>A0A3M5RL73_9PSED</name>
<proteinExistence type="predicted"/>
<dbReference type="Proteomes" id="UP000274212">
    <property type="component" value="Unassembled WGS sequence"/>
</dbReference>
<dbReference type="AlphaFoldDB" id="A0A3M5RL73"/>
<dbReference type="EMBL" id="RBTT01000125">
    <property type="protein sequence ID" value="RMU09749.1"/>
    <property type="molecule type" value="Genomic_DNA"/>
</dbReference>
<organism evidence="1 2">
    <name type="scientific">Pseudomonas syringae pv. coriandricola</name>
    <dbReference type="NCBI Taxonomy" id="264453"/>
    <lineage>
        <taxon>Bacteria</taxon>
        <taxon>Pseudomonadati</taxon>
        <taxon>Pseudomonadota</taxon>
        <taxon>Gammaproteobacteria</taxon>
        <taxon>Pseudomonadales</taxon>
        <taxon>Pseudomonadaceae</taxon>
        <taxon>Pseudomonas</taxon>
    </lineage>
</organism>
<protein>
    <submittedName>
        <fullName evidence="1">Uncharacterized protein</fullName>
    </submittedName>
</protein>